<reference evidence="4 5" key="1">
    <citation type="submission" date="2018-05" db="EMBL/GenBank/DDBJ databases">
        <title>Genomic Encyclopedia of Type Strains, Phase IV (KMG-IV): sequencing the most valuable type-strain genomes for metagenomic binning, comparative biology and taxonomic classification.</title>
        <authorList>
            <person name="Goeker M."/>
        </authorList>
    </citation>
    <scope>NUCLEOTIDE SEQUENCE [LARGE SCALE GENOMIC DNA]</scope>
    <source>
        <strain evidence="4 5">JC118</strain>
    </source>
</reference>
<dbReference type="AlphaFoldDB" id="A0A318KEJ0"/>
<protein>
    <submittedName>
        <fullName evidence="4">Uncharacterized protein</fullName>
    </submittedName>
</protein>
<keyword evidence="5" id="KW-1185">Reference proteome</keyword>
<feature type="region of interest" description="Disordered" evidence="1">
    <location>
        <begin position="76"/>
        <end position="120"/>
    </location>
</feature>
<evidence type="ECO:0000313" key="5">
    <source>
        <dbReference type="Proteomes" id="UP000247612"/>
    </source>
</evidence>
<dbReference type="RefSeq" id="WP_022938213.1">
    <property type="nucleotide sequence ID" value="NZ_BAABZA010000012.1"/>
</dbReference>
<reference evidence="3" key="2">
    <citation type="submission" date="2022-03" db="EMBL/GenBank/DDBJ databases">
        <title>First case of bacteraemia caused by Dielma fastidiosa in a patient hospitalised with diverticulitis.</title>
        <authorList>
            <person name="Forman-Ankjaer B."/>
            <person name="Hvid-Jensen F."/>
            <person name="Kobel C.M."/>
            <person name="Greve T."/>
        </authorList>
    </citation>
    <scope>NUCLEOTIDE SEQUENCE</scope>
    <source>
        <strain evidence="3">AUH_DF_2021</strain>
    </source>
</reference>
<gene>
    <name evidence="4" type="ORF">DES51_11910</name>
    <name evidence="3" type="ORF">MQE39_01355</name>
</gene>
<dbReference type="OrthoDB" id="9894771at2"/>
<dbReference type="GeneID" id="94442487"/>
<accession>A0A318KEJ0</accession>
<keyword evidence="2" id="KW-0812">Transmembrane</keyword>
<sequence length="152" mass="17397">MRIRCKYCKTWFDTKDKYCPYCYARVRENDSVSLNDGRAKAAIFRHADSHLEQNSKYVRETGKEAKPCTANMVNDPYSKSAGHSNTHSSYSSANSDRYAKTANSRSMNERKPVNRRPANRQQGNSISKIIGWVIIIYVLIQVFSVLAALLFF</sequence>
<dbReference type="STRING" id="1034346.GCA_000313565_01909"/>
<dbReference type="Proteomes" id="UP000247612">
    <property type="component" value="Unassembled WGS sequence"/>
</dbReference>
<evidence type="ECO:0000313" key="4">
    <source>
        <dbReference type="EMBL" id="PXX75194.1"/>
    </source>
</evidence>
<keyword evidence="2" id="KW-0472">Membrane</keyword>
<name>A0A318KEJ0_9FIRM</name>
<dbReference type="EMBL" id="JALDAW010000002">
    <property type="protein sequence ID" value="MDY5166773.1"/>
    <property type="molecule type" value="Genomic_DNA"/>
</dbReference>
<feature type="transmembrane region" description="Helical" evidence="2">
    <location>
        <begin position="129"/>
        <end position="151"/>
    </location>
</feature>
<dbReference type="EMBL" id="QJKH01000019">
    <property type="protein sequence ID" value="PXX75194.1"/>
    <property type="molecule type" value="Genomic_DNA"/>
</dbReference>
<evidence type="ECO:0000313" key="3">
    <source>
        <dbReference type="EMBL" id="MDY5166773.1"/>
    </source>
</evidence>
<evidence type="ECO:0000256" key="2">
    <source>
        <dbReference type="SAM" id="Phobius"/>
    </source>
</evidence>
<keyword evidence="2" id="KW-1133">Transmembrane helix</keyword>
<feature type="compositionally biased region" description="Low complexity" evidence="1">
    <location>
        <begin position="80"/>
        <end position="95"/>
    </location>
</feature>
<organism evidence="4 5">
    <name type="scientific">Dielma fastidiosa</name>
    <dbReference type="NCBI Taxonomy" id="1034346"/>
    <lineage>
        <taxon>Bacteria</taxon>
        <taxon>Bacillati</taxon>
        <taxon>Bacillota</taxon>
        <taxon>Erysipelotrichia</taxon>
        <taxon>Erysipelotrichales</taxon>
        <taxon>Erysipelotrichaceae</taxon>
        <taxon>Dielma</taxon>
    </lineage>
</organism>
<comment type="caution">
    <text evidence="4">The sequence shown here is derived from an EMBL/GenBank/DDBJ whole genome shotgun (WGS) entry which is preliminary data.</text>
</comment>
<evidence type="ECO:0000256" key="1">
    <source>
        <dbReference type="SAM" id="MobiDB-lite"/>
    </source>
</evidence>
<proteinExistence type="predicted"/>
<dbReference type="Proteomes" id="UP001276902">
    <property type="component" value="Unassembled WGS sequence"/>
</dbReference>